<dbReference type="VEuPathDB" id="FungiDB:H310_13141"/>
<feature type="coiled-coil region" evidence="1">
    <location>
        <begin position="270"/>
        <end position="297"/>
    </location>
</feature>
<dbReference type="GeneID" id="20090191"/>
<proteinExistence type="predicted"/>
<dbReference type="RefSeq" id="XP_008878748.1">
    <property type="nucleotide sequence ID" value="XM_008880526.1"/>
</dbReference>
<gene>
    <name evidence="3" type="ORF">H310_13141</name>
</gene>
<dbReference type="EMBL" id="KI913998">
    <property type="protein sequence ID" value="ETV92712.1"/>
    <property type="molecule type" value="Genomic_DNA"/>
</dbReference>
<name>A0A024TH72_9STRA</name>
<feature type="compositionally biased region" description="Low complexity" evidence="2">
    <location>
        <begin position="61"/>
        <end position="70"/>
    </location>
</feature>
<protein>
    <submittedName>
        <fullName evidence="3">Uncharacterized protein</fullName>
    </submittedName>
</protein>
<feature type="coiled-coil region" evidence="1">
    <location>
        <begin position="512"/>
        <end position="539"/>
    </location>
</feature>
<sequence length="545" mass="60854">MSAFGRYLNAGSNNDAKNSATSGFASTIGPPAGSTASAAVSRLGGIFSAASKLGSTLGVSAAAPGPAQKQQPEKVNRDGQMAEYVYEYDRADGTVLRPSIDPKRYGDERAVVGVGDDVFPTITLDEECEWTSAWEVDMSNWASVDKDGWTYGADWTDILKLARDELSHATKHPNDFVRRRRHIRYWKRRDDNSAEGGDAANDSWSGDADTTLMDEDNDDPFSRTAQKKQSGFRFAARAGKDYTKDYNNISDLNSLTWLVNANETSSAPTDEAIREKTANLEERIKEASEKSAAQEQALRLKHQKKAKEVALQQRKLALLVEQYRKVKSEHDVLQANAAELTRVVEQLRKEATEKDIVANDDQRAINAEMQAANQALEEKAKALATARIRYKRDNKSLTAAIQAAKQRLEQQEQAKAAGMAQDPVAKELEEIVDKLTKLHAKVDAVKQHRLAIEEERKEMFNQVVEKKSDLRLQSKLKVETSLADVDAKLSTLKSEQESVIKLFASKPEGKVLEQLNKRRNEIRNEMSALKERRMELTAKQRQVEL</sequence>
<keyword evidence="1" id="KW-0175">Coiled coil</keyword>
<feature type="region of interest" description="Disordered" evidence="2">
    <location>
        <begin position="59"/>
        <end position="78"/>
    </location>
</feature>
<accession>A0A024TH72</accession>
<evidence type="ECO:0000313" key="3">
    <source>
        <dbReference type="EMBL" id="ETV92712.1"/>
    </source>
</evidence>
<dbReference type="OrthoDB" id="74558at2759"/>
<dbReference type="eggNOG" id="ENOG502RXCV">
    <property type="taxonomic scope" value="Eukaryota"/>
</dbReference>
<organism evidence="3">
    <name type="scientific">Aphanomyces invadans</name>
    <dbReference type="NCBI Taxonomy" id="157072"/>
    <lineage>
        <taxon>Eukaryota</taxon>
        <taxon>Sar</taxon>
        <taxon>Stramenopiles</taxon>
        <taxon>Oomycota</taxon>
        <taxon>Saprolegniomycetes</taxon>
        <taxon>Saprolegniales</taxon>
        <taxon>Verrucalvaceae</taxon>
        <taxon>Aphanomyces</taxon>
    </lineage>
</organism>
<feature type="region of interest" description="Disordered" evidence="2">
    <location>
        <begin position="191"/>
        <end position="228"/>
    </location>
</feature>
<feature type="coiled-coil region" evidence="1">
    <location>
        <begin position="323"/>
        <end position="421"/>
    </location>
</feature>
<evidence type="ECO:0000256" key="2">
    <source>
        <dbReference type="SAM" id="MobiDB-lite"/>
    </source>
</evidence>
<evidence type="ECO:0000256" key="1">
    <source>
        <dbReference type="SAM" id="Coils"/>
    </source>
</evidence>
<dbReference type="AlphaFoldDB" id="A0A024TH72"/>
<reference evidence="3" key="1">
    <citation type="submission" date="2013-12" db="EMBL/GenBank/DDBJ databases">
        <title>The Genome Sequence of Aphanomyces invadans NJM9701.</title>
        <authorList>
            <consortium name="The Broad Institute Genomics Platform"/>
            <person name="Russ C."/>
            <person name="Tyler B."/>
            <person name="van West P."/>
            <person name="Dieguez-Uribeondo J."/>
            <person name="Young S.K."/>
            <person name="Zeng Q."/>
            <person name="Gargeya S."/>
            <person name="Fitzgerald M."/>
            <person name="Abouelleil A."/>
            <person name="Alvarado L."/>
            <person name="Chapman S.B."/>
            <person name="Gainer-Dewar J."/>
            <person name="Goldberg J."/>
            <person name="Griggs A."/>
            <person name="Gujja S."/>
            <person name="Hansen M."/>
            <person name="Howarth C."/>
            <person name="Imamovic A."/>
            <person name="Ireland A."/>
            <person name="Larimer J."/>
            <person name="McCowan C."/>
            <person name="Murphy C."/>
            <person name="Pearson M."/>
            <person name="Poon T.W."/>
            <person name="Priest M."/>
            <person name="Roberts A."/>
            <person name="Saif S."/>
            <person name="Shea T."/>
            <person name="Sykes S."/>
            <person name="Wortman J."/>
            <person name="Nusbaum C."/>
            <person name="Birren B."/>
        </authorList>
    </citation>
    <scope>NUCLEOTIDE SEQUENCE [LARGE SCALE GENOMIC DNA]</scope>
    <source>
        <strain evidence="3">NJM9701</strain>
    </source>
</reference>